<sequence>MDSKKPYIKPDTFSGSTSENIDSFLKKYDKAARINGWTTEDKAQYIVAFLEGPALTFYENSQHNNIEIPKWEEIEKTFRTEFEPIAQKDLIRSMLEKRKQLDDEQTVAYINEAESLCRRVDPLMIQTDMVRNIMKGLRPNIARYIGIMENSTINELKNNIRKYENLEFIITGQTYQSPAEIKESIFKEQLNQLTTQFNDKINILNEKIIKQDAENAKIQTQNYTQFLDNNNPRFRNRNNNNLPFYTPPRQPNYSQPHCISADLKMSKGIAANIKSIFGNAAPMLSHLNPKI</sequence>
<evidence type="ECO:0000313" key="2">
    <source>
        <dbReference type="EMBL" id="KAF0699690.1"/>
    </source>
</evidence>
<dbReference type="InterPro" id="IPR005162">
    <property type="entry name" value="Retrotrans_gag_dom"/>
</dbReference>
<dbReference type="AlphaFoldDB" id="A0A6G0VLQ9"/>
<feature type="non-terminal residue" evidence="2">
    <location>
        <position position="291"/>
    </location>
</feature>
<dbReference type="OrthoDB" id="6622160at2759"/>
<dbReference type="Pfam" id="PF03732">
    <property type="entry name" value="Retrotrans_gag"/>
    <property type="match status" value="1"/>
</dbReference>
<dbReference type="PANTHER" id="PTHR33194">
    <property type="entry name" value="ZINC KNUCKLE DOMAINCONTAINING PROTEIN"/>
    <property type="match status" value="1"/>
</dbReference>
<dbReference type="PANTHER" id="PTHR33194:SF4">
    <property type="entry name" value="CCHC-TYPE DOMAIN-CONTAINING PROTEIN"/>
    <property type="match status" value="1"/>
</dbReference>
<name>A0A6G0VLQ9_APHCR</name>
<proteinExistence type="predicted"/>
<gene>
    <name evidence="2" type="ORF">FWK35_00037796</name>
</gene>
<reference evidence="2 3" key="1">
    <citation type="submission" date="2019-08" db="EMBL/GenBank/DDBJ databases">
        <title>Whole genome of Aphis craccivora.</title>
        <authorList>
            <person name="Voronova N.V."/>
            <person name="Shulinski R.S."/>
            <person name="Bandarenka Y.V."/>
            <person name="Zhorov D.G."/>
            <person name="Warner D."/>
        </authorList>
    </citation>
    <scope>NUCLEOTIDE SEQUENCE [LARGE SCALE GENOMIC DNA]</scope>
    <source>
        <strain evidence="2">180601</strain>
        <tissue evidence="2">Whole Body</tissue>
    </source>
</reference>
<dbReference type="EMBL" id="VUJU01014852">
    <property type="protein sequence ID" value="KAF0699690.1"/>
    <property type="molecule type" value="Genomic_DNA"/>
</dbReference>
<dbReference type="Proteomes" id="UP000478052">
    <property type="component" value="Unassembled WGS sequence"/>
</dbReference>
<protein>
    <recommendedName>
        <fullName evidence="1">Retrotransposon gag domain-containing protein</fullName>
    </recommendedName>
</protein>
<keyword evidence="3" id="KW-1185">Reference proteome</keyword>
<accession>A0A6G0VLQ9</accession>
<evidence type="ECO:0000259" key="1">
    <source>
        <dbReference type="Pfam" id="PF03732"/>
    </source>
</evidence>
<evidence type="ECO:0000313" key="3">
    <source>
        <dbReference type="Proteomes" id="UP000478052"/>
    </source>
</evidence>
<feature type="domain" description="Retrotransposon gag" evidence="1">
    <location>
        <begin position="45"/>
        <end position="139"/>
    </location>
</feature>
<comment type="caution">
    <text evidence="2">The sequence shown here is derived from an EMBL/GenBank/DDBJ whole genome shotgun (WGS) entry which is preliminary data.</text>
</comment>
<organism evidence="2 3">
    <name type="scientific">Aphis craccivora</name>
    <name type="common">Cowpea aphid</name>
    <dbReference type="NCBI Taxonomy" id="307492"/>
    <lineage>
        <taxon>Eukaryota</taxon>
        <taxon>Metazoa</taxon>
        <taxon>Ecdysozoa</taxon>
        <taxon>Arthropoda</taxon>
        <taxon>Hexapoda</taxon>
        <taxon>Insecta</taxon>
        <taxon>Pterygota</taxon>
        <taxon>Neoptera</taxon>
        <taxon>Paraneoptera</taxon>
        <taxon>Hemiptera</taxon>
        <taxon>Sternorrhyncha</taxon>
        <taxon>Aphidomorpha</taxon>
        <taxon>Aphidoidea</taxon>
        <taxon>Aphididae</taxon>
        <taxon>Aphidini</taxon>
        <taxon>Aphis</taxon>
        <taxon>Aphis</taxon>
    </lineage>
</organism>